<comment type="catalytic activity">
    <reaction evidence="6">
        <text>2 cob(II)yrinate a,c diamide + reduced [electron-transfer flavoprotein] + 2 ATP = 2 adenosylcob(III)yrinate a,c-diamide + 2 triphosphate + oxidized [electron-transfer flavoprotein] + 3 H(+)</text>
        <dbReference type="Rhea" id="RHEA:11528"/>
        <dbReference type="Rhea" id="RHEA-COMP:10685"/>
        <dbReference type="Rhea" id="RHEA-COMP:10686"/>
        <dbReference type="ChEBI" id="CHEBI:15378"/>
        <dbReference type="ChEBI" id="CHEBI:18036"/>
        <dbReference type="ChEBI" id="CHEBI:30616"/>
        <dbReference type="ChEBI" id="CHEBI:57692"/>
        <dbReference type="ChEBI" id="CHEBI:58307"/>
        <dbReference type="ChEBI" id="CHEBI:58503"/>
        <dbReference type="ChEBI" id="CHEBI:58537"/>
        <dbReference type="EC" id="2.5.1.17"/>
    </reaction>
</comment>
<dbReference type="PANTHER" id="PTHR12213:SF0">
    <property type="entry name" value="CORRINOID ADENOSYLTRANSFERASE MMAB"/>
    <property type="match status" value="1"/>
</dbReference>
<evidence type="ECO:0000256" key="5">
    <source>
        <dbReference type="ARBA" id="ARBA00022840"/>
    </source>
</evidence>
<evidence type="ECO:0000313" key="8">
    <source>
        <dbReference type="EMBL" id="VEE07686.1"/>
    </source>
</evidence>
<dbReference type="EC" id="2.5.1.17" evidence="6"/>
<name>A0A448B2N5_CHRGE</name>
<dbReference type="NCBIfam" id="TIGR00636">
    <property type="entry name" value="PduO_Nterm"/>
    <property type="match status" value="1"/>
</dbReference>
<dbReference type="Proteomes" id="UP000279227">
    <property type="component" value="Chromosome"/>
</dbReference>
<organism evidence="8 9">
    <name type="scientific">Chryseobacterium gleum</name>
    <name type="common">Flavobacterium gleum</name>
    <dbReference type="NCBI Taxonomy" id="250"/>
    <lineage>
        <taxon>Bacteria</taxon>
        <taxon>Pseudomonadati</taxon>
        <taxon>Bacteroidota</taxon>
        <taxon>Flavobacteriia</taxon>
        <taxon>Flavobacteriales</taxon>
        <taxon>Weeksellaceae</taxon>
        <taxon>Chryseobacterium group</taxon>
        <taxon>Chryseobacterium</taxon>
    </lineage>
</organism>
<evidence type="ECO:0000256" key="6">
    <source>
        <dbReference type="RuleBase" id="RU366026"/>
    </source>
</evidence>
<dbReference type="Gene3D" id="1.20.1200.10">
    <property type="entry name" value="Cobalamin adenosyltransferase-like"/>
    <property type="match status" value="1"/>
</dbReference>
<dbReference type="AlphaFoldDB" id="A0A448B2N5"/>
<dbReference type="EMBL" id="LR134289">
    <property type="protein sequence ID" value="VEE07686.1"/>
    <property type="molecule type" value="Genomic_DNA"/>
</dbReference>
<evidence type="ECO:0000256" key="2">
    <source>
        <dbReference type="ARBA" id="ARBA00011233"/>
    </source>
</evidence>
<keyword evidence="5 6" id="KW-0067">ATP-binding</keyword>
<dbReference type="UniPathway" id="UPA00148">
    <property type="reaction ID" value="UER00233"/>
</dbReference>
<evidence type="ECO:0000256" key="1">
    <source>
        <dbReference type="ARBA" id="ARBA00007487"/>
    </source>
</evidence>
<comment type="pathway">
    <text evidence="6">Cofactor biosynthesis; adenosylcobalamin biosynthesis; adenosylcobalamin from cob(II)yrinate a,c-diamide: step 2/7.</text>
</comment>
<keyword evidence="6" id="KW-0169">Cobalamin biosynthesis</keyword>
<dbReference type="InterPro" id="IPR029499">
    <property type="entry name" value="PduO-typ"/>
</dbReference>
<dbReference type="GO" id="GO:0009236">
    <property type="term" value="P:cobalamin biosynthetic process"/>
    <property type="evidence" value="ECO:0007669"/>
    <property type="project" value="UniProtKB-UniRule"/>
</dbReference>
<dbReference type="Pfam" id="PF01923">
    <property type="entry name" value="Cob_adeno_trans"/>
    <property type="match status" value="1"/>
</dbReference>
<dbReference type="GO" id="GO:0005524">
    <property type="term" value="F:ATP binding"/>
    <property type="evidence" value="ECO:0007669"/>
    <property type="project" value="UniProtKB-UniRule"/>
</dbReference>
<accession>A0A448B2N5</accession>
<proteinExistence type="inferred from homology"/>
<feature type="domain" description="Cobalamin adenosyltransferase-like" evidence="7">
    <location>
        <begin position="32"/>
        <end position="202"/>
    </location>
</feature>
<comment type="subunit">
    <text evidence="2">Homotrimer.</text>
</comment>
<evidence type="ECO:0000256" key="3">
    <source>
        <dbReference type="ARBA" id="ARBA00022679"/>
    </source>
</evidence>
<dbReference type="FunFam" id="1.20.1200.10:FF:000001">
    <property type="entry name" value="Cob(I)yrinic acid a,c-diamide adenosyltransferase"/>
    <property type="match status" value="1"/>
</dbReference>
<evidence type="ECO:0000256" key="4">
    <source>
        <dbReference type="ARBA" id="ARBA00022741"/>
    </source>
</evidence>
<reference evidence="8 9" key="1">
    <citation type="submission" date="2018-12" db="EMBL/GenBank/DDBJ databases">
        <authorList>
            <consortium name="Pathogen Informatics"/>
        </authorList>
    </citation>
    <scope>NUCLEOTIDE SEQUENCE [LARGE SCALE GENOMIC DNA]</scope>
    <source>
        <strain evidence="8 9">NCTC11432</strain>
    </source>
</reference>
<dbReference type="SUPFAM" id="SSF89028">
    <property type="entry name" value="Cobalamin adenosyltransferase-like"/>
    <property type="match status" value="1"/>
</dbReference>
<evidence type="ECO:0000313" key="9">
    <source>
        <dbReference type="Proteomes" id="UP000279227"/>
    </source>
</evidence>
<dbReference type="InterPro" id="IPR016030">
    <property type="entry name" value="CblAdoTrfase-like"/>
</dbReference>
<protein>
    <recommendedName>
        <fullName evidence="6">Corrinoid adenosyltransferase</fullName>
        <ecNumber evidence="6">2.5.1.17</ecNumber>
    </recommendedName>
    <alternativeName>
        <fullName evidence="6">Cob(II)alamin adenosyltransferase</fullName>
    </alternativeName>
    <alternativeName>
        <fullName evidence="6">Cob(II)yrinic acid a,c-diamide adenosyltransferase</fullName>
    </alternativeName>
    <alternativeName>
        <fullName evidence="6">Cobinamide/cobalamin adenosyltransferase</fullName>
    </alternativeName>
</protein>
<dbReference type="GO" id="GO:0008817">
    <property type="term" value="F:corrinoid adenosyltransferase activity"/>
    <property type="evidence" value="ECO:0007669"/>
    <property type="project" value="UniProtKB-UniRule"/>
</dbReference>
<comment type="catalytic activity">
    <reaction evidence="6">
        <text>2 cob(II)alamin + reduced [electron-transfer flavoprotein] + 2 ATP = 2 adenosylcob(III)alamin + 2 triphosphate + oxidized [electron-transfer flavoprotein] + 3 H(+)</text>
        <dbReference type="Rhea" id="RHEA:28671"/>
        <dbReference type="Rhea" id="RHEA-COMP:10685"/>
        <dbReference type="Rhea" id="RHEA-COMP:10686"/>
        <dbReference type="ChEBI" id="CHEBI:15378"/>
        <dbReference type="ChEBI" id="CHEBI:16304"/>
        <dbReference type="ChEBI" id="CHEBI:18036"/>
        <dbReference type="ChEBI" id="CHEBI:18408"/>
        <dbReference type="ChEBI" id="CHEBI:30616"/>
        <dbReference type="ChEBI" id="CHEBI:57692"/>
        <dbReference type="ChEBI" id="CHEBI:58307"/>
        <dbReference type="EC" id="2.5.1.17"/>
    </reaction>
</comment>
<dbReference type="PANTHER" id="PTHR12213">
    <property type="entry name" value="CORRINOID ADENOSYLTRANSFERASE"/>
    <property type="match status" value="1"/>
</dbReference>
<comment type="similarity">
    <text evidence="1 6">Belongs to the Cob(I)alamin adenosyltransferase family.</text>
</comment>
<keyword evidence="3 6" id="KW-0808">Transferase</keyword>
<dbReference type="STRING" id="525257.HMPREF0204_12179"/>
<gene>
    <name evidence="8" type="primary">yvqK</name>
    <name evidence="8" type="ORF">NCTC11432_02272</name>
</gene>
<keyword evidence="4 6" id="KW-0547">Nucleotide-binding</keyword>
<dbReference type="InterPro" id="IPR036451">
    <property type="entry name" value="CblAdoTrfase-like_sf"/>
</dbReference>
<dbReference type="KEGG" id="cgle:NCTC11432_02272"/>
<sequence length="218" mass="25216">MSVLFFSDRIGIYYDILLFTLYKKRYFSPMKIYTKTGDKGQTALYGGTRVSKASARVDSYGNIDELNSFIGIAKSHIEDEEVLRQLKKIQFDLFTVGSEAATPVDKLMLANGKSRLPIIISETEIEELEQWMDAFDEKLEPLQYFILPGGGKPATFLHAARTICRRAERSLVFLNESEEVRPELIKYLNRLSDYLFVLARYISKLNNEPEEYWNPNER</sequence>
<evidence type="ECO:0000259" key="7">
    <source>
        <dbReference type="Pfam" id="PF01923"/>
    </source>
</evidence>